<feature type="compositionally biased region" description="Low complexity" evidence="1">
    <location>
        <begin position="17"/>
        <end position="26"/>
    </location>
</feature>
<name>A0A9W4XI76_9PLEO</name>
<dbReference type="AlphaFoldDB" id="A0A9W4XI76"/>
<evidence type="ECO:0000313" key="5">
    <source>
        <dbReference type="Proteomes" id="UP001152607"/>
    </source>
</evidence>
<protein>
    <submittedName>
        <fullName evidence="4">Uncharacterized protein</fullName>
    </submittedName>
</protein>
<feature type="region of interest" description="Disordered" evidence="1">
    <location>
        <begin position="1"/>
        <end position="26"/>
    </location>
</feature>
<feature type="transmembrane region" description="Helical" evidence="2">
    <location>
        <begin position="88"/>
        <end position="113"/>
    </location>
</feature>
<evidence type="ECO:0000256" key="3">
    <source>
        <dbReference type="SAM" id="SignalP"/>
    </source>
</evidence>
<feature type="compositionally biased region" description="Pro residues" evidence="1">
    <location>
        <begin position="63"/>
        <end position="84"/>
    </location>
</feature>
<dbReference type="Proteomes" id="UP001152607">
    <property type="component" value="Unassembled WGS sequence"/>
</dbReference>
<feature type="region of interest" description="Disordered" evidence="1">
    <location>
        <begin position="51"/>
        <end position="85"/>
    </location>
</feature>
<feature type="chain" id="PRO_5040975746" evidence="3">
    <location>
        <begin position="51"/>
        <end position="180"/>
    </location>
</feature>
<keyword evidence="2" id="KW-0812">Transmembrane</keyword>
<evidence type="ECO:0000256" key="2">
    <source>
        <dbReference type="SAM" id="Phobius"/>
    </source>
</evidence>
<keyword evidence="3" id="KW-0732">Signal</keyword>
<proteinExistence type="predicted"/>
<reference evidence="4" key="1">
    <citation type="submission" date="2023-01" db="EMBL/GenBank/DDBJ databases">
        <authorList>
            <person name="Van Ghelder C."/>
            <person name="Rancurel C."/>
        </authorList>
    </citation>
    <scope>NUCLEOTIDE SEQUENCE</scope>
    <source>
        <strain evidence="4">CNCM I-4278</strain>
    </source>
</reference>
<accession>A0A9W4XI76</accession>
<comment type="caution">
    <text evidence="4">The sequence shown here is derived from an EMBL/GenBank/DDBJ whole genome shotgun (WGS) entry which is preliminary data.</text>
</comment>
<organism evidence="4 5">
    <name type="scientific">Periconia digitata</name>
    <dbReference type="NCBI Taxonomy" id="1303443"/>
    <lineage>
        <taxon>Eukaryota</taxon>
        <taxon>Fungi</taxon>
        <taxon>Dikarya</taxon>
        <taxon>Ascomycota</taxon>
        <taxon>Pezizomycotina</taxon>
        <taxon>Dothideomycetes</taxon>
        <taxon>Pleosporomycetidae</taxon>
        <taxon>Pleosporales</taxon>
        <taxon>Massarineae</taxon>
        <taxon>Periconiaceae</taxon>
        <taxon>Periconia</taxon>
    </lineage>
</organism>
<feature type="region of interest" description="Disordered" evidence="1">
    <location>
        <begin position="144"/>
        <end position="180"/>
    </location>
</feature>
<gene>
    <name evidence="4" type="ORF">PDIGIT_LOCUS5608</name>
</gene>
<dbReference type="EMBL" id="CAOQHR010000003">
    <property type="protein sequence ID" value="CAI6332583.1"/>
    <property type="molecule type" value="Genomic_DNA"/>
</dbReference>
<keyword evidence="2" id="KW-0472">Membrane</keyword>
<keyword evidence="5" id="KW-1185">Reference proteome</keyword>
<evidence type="ECO:0000256" key="1">
    <source>
        <dbReference type="SAM" id="MobiDB-lite"/>
    </source>
</evidence>
<feature type="signal peptide" evidence="3">
    <location>
        <begin position="1"/>
        <end position="50"/>
    </location>
</feature>
<keyword evidence="2" id="KW-1133">Transmembrane helix</keyword>
<evidence type="ECO:0000313" key="4">
    <source>
        <dbReference type="EMBL" id="CAI6332583.1"/>
    </source>
</evidence>
<sequence length="180" mass="19081">MARPLSTARVSKSPRHTTIPTTKTTRTASLNNPLLLTSFLILSLTQSTLAAPTPSETGIKTAPSPPSPPTPPPPPPSPPPPAQGPKPLASGVIFAIFLAGVVVIGSIIGYFVVVKMNKSKKLYEEAEAAKQAEAAKLNMNKGSIDYGNDAMEMRPPVPPKEMGRPMVRGSEGVYRKGDWD</sequence>